<dbReference type="Pfam" id="PF10604">
    <property type="entry name" value="Polyketide_cyc2"/>
    <property type="match status" value="1"/>
</dbReference>
<gene>
    <name evidence="1" type="ORF">D8M06_18830</name>
</gene>
<dbReference type="CDD" id="cd07812">
    <property type="entry name" value="SRPBCC"/>
    <property type="match status" value="1"/>
</dbReference>
<sequence>MANGKHTVVLNVPIQTVWDFVSDINNWAPLVPGYIEHKIMNDSHSTWKFVSDIGFMKKTLHMKNNITKWEEPTKVTFLLEGLNENFSGSGFFEAKPVNDTTTKITGQLDITAGGFLAPAINPALKSVIPKTASELTNAVAEKVKKISK</sequence>
<dbReference type="RefSeq" id="WP_121206126.1">
    <property type="nucleotide sequence ID" value="NZ_RBZP01000031.1"/>
</dbReference>
<comment type="caution">
    <text evidence="1">The sequence shown here is derived from an EMBL/GenBank/DDBJ whole genome shotgun (WGS) entry which is preliminary data.</text>
</comment>
<accession>A0A494ZS19</accession>
<reference evidence="1 2" key="1">
    <citation type="journal article" date="2016" name="Int. J. Syst. Evol. Microbiol.">
        <title>Oceanobacillus halophilus sp. nov., a novel moderately halophilic bacterium from a hypersaline lake.</title>
        <authorList>
            <person name="Amoozegar M.A."/>
            <person name="Bagheri M."/>
            <person name="Makhdoumi A."/>
            <person name="Nikou M.M."/>
            <person name="Fazeli S.A.S."/>
            <person name="Schumann P."/>
            <person name="Sproer C."/>
            <person name="Sanchez-Porro C."/>
            <person name="Ventosa A."/>
        </authorList>
    </citation>
    <scope>NUCLEOTIDE SEQUENCE [LARGE SCALE GENOMIC DNA]</scope>
    <source>
        <strain evidence="1 2">DSM 23996</strain>
    </source>
</reference>
<dbReference type="EMBL" id="RBZP01000031">
    <property type="protein sequence ID" value="RKQ28430.1"/>
    <property type="molecule type" value="Genomic_DNA"/>
</dbReference>
<dbReference type="Proteomes" id="UP000269301">
    <property type="component" value="Unassembled WGS sequence"/>
</dbReference>
<dbReference type="Gene3D" id="3.30.530.20">
    <property type="match status" value="1"/>
</dbReference>
<name>A0A494ZS19_9BACI</name>
<dbReference type="SUPFAM" id="SSF55961">
    <property type="entry name" value="Bet v1-like"/>
    <property type="match status" value="1"/>
</dbReference>
<proteinExistence type="predicted"/>
<organism evidence="1 2">
    <name type="scientific">Oceanobacillus halophilus</name>
    <dbReference type="NCBI Taxonomy" id="930130"/>
    <lineage>
        <taxon>Bacteria</taxon>
        <taxon>Bacillati</taxon>
        <taxon>Bacillota</taxon>
        <taxon>Bacilli</taxon>
        <taxon>Bacillales</taxon>
        <taxon>Bacillaceae</taxon>
        <taxon>Oceanobacillus</taxon>
    </lineage>
</organism>
<keyword evidence="2" id="KW-1185">Reference proteome</keyword>
<evidence type="ECO:0000313" key="2">
    <source>
        <dbReference type="Proteomes" id="UP000269301"/>
    </source>
</evidence>
<dbReference type="AlphaFoldDB" id="A0A494ZS19"/>
<dbReference type="InterPro" id="IPR019587">
    <property type="entry name" value="Polyketide_cyclase/dehydratase"/>
</dbReference>
<dbReference type="InterPro" id="IPR023393">
    <property type="entry name" value="START-like_dom_sf"/>
</dbReference>
<protein>
    <submittedName>
        <fullName evidence="1">SRPBCC family protein</fullName>
    </submittedName>
</protein>
<evidence type="ECO:0000313" key="1">
    <source>
        <dbReference type="EMBL" id="RKQ28430.1"/>
    </source>
</evidence>
<dbReference type="OrthoDB" id="2374625at2"/>